<keyword evidence="3" id="KW-1185">Reference proteome</keyword>
<dbReference type="RefSeq" id="WP_382185090.1">
    <property type="nucleotide sequence ID" value="NZ_JBHSZI010000001.1"/>
</dbReference>
<accession>A0ABD5VYH4</accession>
<proteinExistence type="predicted"/>
<evidence type="ECO:0000313" key="2">
    <source>
        <dbReference type="EMBL" id="MFC7058221.1"/>
    </source>
</evidence>
<dbReference type="AlphaFoldDB" id="A0ABD5VYH4"/>
<sequence>MVEQHDPAHAGVKAGRVVGLLTAILVVVSLFRVQEPFVGRLVSLVELLGVDPGPSVTIYFYLYVGGAAVGRYALCYVVGSLIGVVYDWLDEPSVAVLVGIALLAGLVDGVVAAGDTRSLLIGLGYVFAWLCYVPAFLWLFEDGDRGVRRFEDRWFSKSSSSSAKSSIARIVRNSSVQRSLKKTTIFSSPGSAMSSSSAAPTVDRSLGPVASNWNSSLYVPAVVSTSS</sequence>
<feature type="transmembrane region" description="Helical" evidence="1">
    <location>
        <begin position="94"/>
        <end position="113"/>
    </location>
</feature>
<organism evidence="2 3">
    <name type="scientific">Halovenus salina</name>
    <dbReference type="NCBI Taxonomy" id="1510225"/>
    <lineage>
        <taxon>Archaea</taxon>
        <taxon>Methanobacteriati</taxon>
        <taxon>Methanobacteriota</taxon>
        <taxon>Stenosarchaea group</taxon>
        <taxon>Halobacteria</taxon>
        <taxon>Halobacteriales</taxon>
        <taxon>Haloarculaceae</taxon>
        <taxon>Halovenus</taxon>
    </lineage>
</organism>
<keyword evidence="1" id="KW-0812">Transmembrane</keyword>
<comment type="caution">
    <text evidence="2">The sequence shown here is derived from an EMBL/GenBank/DDBJ whole genome shotgun (WGS) entry which is preliminary data.</text>
</comment>
<evidence type="ECO:0000313" key="3">
    <source>
        <dbReference type="Proteomes" id="UP001596445"/>
    </source>
</evidence>
<protein>
    <recommendedName>
        <fullName evidence="4">TIGR04206 family protein</fullName>
    </recommendedName>
</protein>
<dbReference type="EMBL" id="JBHSZI010000001">
    <property type="protein sequence ID" value="MFC7058221.1"/>
    <property type="molecule type" value="Genomic_DNA"/>
</dbReference>
<dbReference type="Proteomes" id="UP001596445">
    <property type="component" value="Unassembled WGS sequence"/>
</dbReference>
<evidence type="ECO:0008006" key="4">
    <source>
        <dbReference type="Google" id="ProtNLM"/>
    </source>
</evidence>
<name>A0ABD5VYH4_9EURY</name>
<feature type="transmembrane region" description="Helical" evidence="1">
    <location>
        <begin position="119"/>
        <end position="140"/>
    </location>
</feature>
<keyword evidence="1" id="KW-1133">Transmembrane helix</keyword>
<evidence type="ECO:0000256" key="1">
    <source>
        <dbReference type="SAM" id="Phobius"/>
    </source>
</evidence>
<gene>
    <name evidence="2" type="ORF">ACFQQG_08585</name>
</gene>
<keyword evidence="1" id="KW-0472">Membrane</keyword>
<feature type="transmembrane region" description="Helical" evidence="1">
    <location>
        <begin position="58"/>
        <end position="82"/>
    </location>
</feature>
<feature type="transmembrane region" description="Helical" evidence="1">
    <location>
        <begin position="12"/>
        <end position="31"/>
    </location>
</feature>
<reference evidence="2 3" key="1">
    <citation type="journal article" date="2019" name="Int. J. Syst. Evol. Microbiol.">
        <title>The Global Catalogue of Microorganisms (GCM) 10K type strain sequencing project: providing services to taxonomists for standard genome sequencing and annotation.</title>
        <authorList>
            <consortium name="The Broad Institute Genomics Platform"/>
            <consortium name="The Broad Institute Genome Sequencing Center for Infectious Disease"/>
            <person name="Wu L."/>
            <person name="Ma J."/>
        </authorList>
    </citation>
    <scope>NUCLEOTIDE SEQUENCE [LARGE SCALE GENOMIC DNA]</scope>
    <source>
        <strain evidence="2 3">JCM 30072</strain>
    </source>
</reference>